<dbReference type="PANTHER" id="PTHR12482:SF62">
    <property type="entry name" value="LIPASE ROG1-RELATED"/>
    <property type="match status" value="1"/>
</dbReference>
<keyword evidence="6" id="KW-1185">Reference proteome</keyword>
<dbReference type="InterPro" id="IPR007751">
    <property type="entry name" value="DUF676_lipase-like"/>
</dbReference>
<comment type="similarity">
    <text evidence="1">Belongs to the putative lipase ROG1 family.</text>
</comment>
<dbReference type="InterPro" id="IPR029058">
    <property type="entry name" value="AB_hydrolase_fold"/>
</dbReference>
<dbReference type="PANTHER" id="PTHR12482">
    <property type="entry name" value="LIPASE ROG1-RELATED-RELATED"/>
    <property type="match status" value="1"/>
</dbReference>
<dbReference type="OrthoDB" id="273452at2759"/>
<dbReference type="AlphaFoldDB" id="A0A1B7N9K3"/>
<dbReference type="Pfam" id="PF05057">
    <property type="entry name" value="DUF676"/>
    <property type="match status" value="1"/>
</dbReference>
<feature type="domain" description="DUF676" evidence="4">
    <location>
        <begin position="4"/>
        <end position="205"/>
    </location>
</feature>
<proteinExistence type="inferred from homology"/>
<sequence length="448" mass="50489">MPDVHLLVLIHGMWGNPSHLAHTKKIIREVKGDVEENGIELEVLVAETNKDESTYDGIDWGGERVAEEIQQKTAELAKEGRKVTRFSVTGYSLGGLVARYVIGILHQSKFFETVKPVNFNTMATPHIGIPRFPSTFSAIAAFLGPKLLSRSGEQFFCVDKWSPRGRPLVEVLADPDRIFYQALLLFPNITIYANAINDLTVPYVTSGISAEDPFFGYEKNGIKIDFHEKYKHVIKSYSLLPSSSVTATKESRSWLESVRNMKPPLPPRFQYEFPLNMAVYTLLPILFPTFICLALVRLSFQSHKSRSRLRDLEAHSTRDRLVHIVGKLESELESAVVDFYDDPQRTPVATSPIPGTDSVDMNGSAASISTKEKEKSQTKPPSYQPLLTSGQLQCIENLNKIPQLKKELAFFDGVRNSHAIIVCRDPKMFKHHLEGEGVLRHWADHFEL</sequence>
<dbReference type="InterPro" id="IPR044294">
    <property type="entry name" value="Lipase-like"/>
</dbReference>
<evidence type="ECO:0000259" key="4">
    <source>
        <dbReference type="Pfam" id="PF05057"/>
    </source>
</evidence>
<dbReference type="Proteomes" id="UP000092154">
    <property type="component" value="Unassembled WGS sequence"/>
</dbReference>
<evidence type="ECO:0000256" key="2">
    <source>
        <dbReference type="SAM" id="MobiDB-lite"/>
    </source>
</evidence>
<reference evidence="5 6" key="1">
    <citation type="submission" date="2016-06" db="EMBL/GenBank/DDBJ databases">
        <title>Comparative genomics of the ectomycorrhizal sister species Rhizopogon vinicolor and Rhizopogon vesiculosus (Basidiomycota: Boletales) reveals a divergence of the mating type B locus.</title>
        <authorList>
            <consortium name="DOE Joint Genome Institute"/>
            <person name="Mujic A.B."/>
            <person name="Kuo A."/>
            <person name="Tritt A."/>
            <person name="Lipzen A."/>
            <person name="Chen C."/>
            <person name="Johnson J."/>
            <person name="Sharma A."/>
            <person name="Barry K."/>
            <person name="Grigoriev I.V."/>
            <person name="Spatafora J.W."/>
        </authorList>
    </citation>
    <scope>NUCLEOTIDE SEQUENCE [LARGE SCALE GENOMIC DNA]</scope>
    <source>
        <strain evidence="5 6">AM-OR11-026</strain>
    </source>
</reference>
<evidence type="ECO:0000313" key="5">
    <source>
        <dbReference type="EMBL" id="OAX41519.1"/>
    </source>
</evidence>
<feature type="region of interest" description="Disordered" evidence="2">
    <location>
        <begin position="346"/>
        <end position="383"/>
    </location>
</feature>
<gene>
    <name evidence="5" type="ORF">K503DRAFT_767596</name>
</gene>
<dbReference type="STRING" id="1314800.A0A1B7N9K3"/>
<dbReference type="EMBL" id="KV448178">
    <property type="protein sequence ID" value="OAX41519.1"/>
    <property type="molecule type" value="Genomic_DNA"/>
</dbReference>
<feature type="transmembrane region" description="Helical" evidence="3">
    <location>
        <begin position="277"/>
        <end position="300"/>
    </location>
</feature>
<keyword evidence="3" id="KW-1133">Transmembrane helix</keyword>
<evidence type="ECO:0000256" key="3">
    <source>
        <dbReference type="SAM" id="Phobius"/>
    </source>
</evidence>
<dbReference type="Gene3D" id="3.40.50.1820">
    <property type="entry name" value="alpha/beta hydrolase"/>
    <property type="match status" value="1"/>
</dbReference>
<dbReference type="SUPFAM" id="SSF53474">
    <property type="entry name" value="alpha/beta-Hydrolases"/>
    <property type="match status" value="1"/>
</dbReference>
<organism evidence="5 6">
    <name type="scientific">Rhizopogon vinicolor AM-OR11-026</name>
    <dbReference type="NCBI Taxonomy" id="1314800"/>
    <lineage>
        <taxon>Eukaryota</taxon>
        <taxon>Fungi</taxon>
        <taxon>Dikarya</taxon>
        <taxon>Basidiomycota</taxon>
        <taxon>Agaricomycotina</taxon>
        <taxon>Agaricomycetes</taxon>
        <taxon>Agaricomycetidae</taxon>
        <taxon>Boletales</taxon>
        <taxon>Suillineae</taxon>
        <taxon>Rhizopogonaceae</taxon>
        <taxon>Rhizopogon</taxon>
    </lineage>
</organism>
<evidence type="ECO:0000256" key="1">
    <source>
        <dbReference type="ARBA" id="ARBA00007920"/>
    </source>
</evidence>
<protein>
    <submittedName>
        <fullName evidence="5">DUF676-domain-containing protein</fullName>
    </submittedName>
</protein>
<keyword evidence="3" id="KW-0812">Transmembrane</keyword>
<accession>A0A1B7N9K3</accession>
<evidence type="ECO:0000313" key="6">
    <source>
        <dbReference type="Proteomes" id="UP000092154"/>
    </source>
</evidence>
<dbReference type="InParanoid" id="A0A1B7N9K3"/>
<feature type="compositionally biased region" description="Polar residues" evidence="2">
    <location>
        <begin position="359"/>
        <end position="369"/>
    </location>
</feature>
<name>A0A1B7N9K3_9AGAM</name>
<keyword evidence="3" id="KW-0472">Membrane</keyword>